<gene>
    <name evidence="1" type="ORF">KME25_21045</name>
</gene>
<dbReference type="Pfam" id="PF08238">
    <property type="entry name" value="Sel1"/>
    <property type="match status" value="6"/>
</dbReference>
<evidence type="ECO:0000313" key="1">
    <source>
        <dbReference type="EMBL" id="MBW4546906.1"/>
    </source>
</evidence>
<dbReference type="Proteomes" id="UP000753908">
    <property type="component" value="Unassembled WGS sequence"/>
</dbReference>
<dbReference type="InterPro" id="IPR011990">
    <property type="entry name" value="TPR-like_helical_dom_sf"/>
</dbReference>
<dbReference type="PANTHER" id="PTHR19959">
    <property type="entry name" value="KINESIN LIGHT CHAIN"/>
    <property type="match status" value="1"/>
</dbReference>
<dbReference type="InterPro" id="IPR019734">
    <property type="entry name" value="TPR_rpt"/>
</dbReference>
<dbReference type="Pfam" id="PF13374">
    <property type="entry name" value="TPR_10"/>
    <property type="match status" value="1"/>
</dbReference>
<comment type="caution">
    <text evidence="1">The sequence shown here is derived from an EMBL/GenBank/DDBJ whole genome shotgun (WGS) entry which is preliminary data.</text>
</comment>
<dbReference type="SMART" id="SM00028">
    <property type="entry name" value="TPR"/>
    <property type="match status" value="6"/>
</dbReference>
<dbReference type="AlphaFoldDB" id="A0A951PNI2"/>
<evidence type="ECO:0000313" key="2">
    <source>
        <dbReference type="Proteomes" id="UP000753908"/>
    </source>
</evidence>
<dbReference type="InterPro" id="IPR006597">
    <property type="entry name" value="Sel1-like"/>
</dbReference>
<dbReference type="SUPFAM" id="SSF48452">
    <property type="entry name" value="TPR-like"/>
    <property type="match status" value="3"/>
</dbReference>
<organism evidence="1 2">
    <name type="scientific">Symplocastrum torsivum CPER-KK1</name>
    <dbReference type="NCBI Taxonomy" id="450513"/>
    <lineage>
        <taxon>Bacteria</taxon>
        <taxon>Bacillati</taxon>
        <taxon>Cyanobacteriota</taxon>
        <taxon>Cyanophyceae</taxon>
        <taxon>Oscillatoriophycideae</taxon>
        <taxon>Oscillatoriales</taxon>
        <taxon>Microcoleaceae</taxon>
        <taxon>Symplocastrum</taxon>
    </lineage>
</organism>
<protein>
    <submittedName>
        <fullName evidence="1">Tetratricopeptide repeat protein</fullName>
    </submittedName>
</protein>
<reference evidence="1" key="1">
    <citation type="submission" date="2021-05" db="EMBL/GenBank/DDBJ databases">
        <authorList>
            <person name="Pietrasiak N."/>
            <person name="Ward R."/>
            <person name="Stajich J.E."/>
            <person name="Kurbessoian T."/>
        </authorList>
    </citation>
    <scope>NUCLEOTIDE SEQUENCE</scope>
    <source>
        <strain evidence="1">CPER-KK1</strain>
    </source>
</reference>
<dbReference type="EMBL" id="JAHHIF010000032">
    <property type="protein sequence ID" value="MBW4546906.1"/>
    <property type="molecule type" value="Genomic_DNA"/>
</dbReference>
<dbReference type="PANTHER" id="PTHR19959:SF119">
    <property type="entry name" value="FUNGAL LIPASE-LIKE DOMAIN-CONTAINING PROTEIN"/>
    <property type="match status" value="1"/>
</dbReference>
<proteinExistence type="predicted"/>
<reference evidence="1" key="2">
    <citation type="journal article" date="2022" name="Microbiol. Resour. Announc.">
        <title>Metagenome Sequencing to Explore Phylogenomics of Terrestrial Cyanobacteria.</title>
        <authorList>
            <person name="Ward R.D."/>
            <person name="Stajich J.E."/>
            <person name="Johansen J.R."/>
            <person name="Huntemann M."/>
            <person name="Clum A."/>
            <person name="Foster B."/>
            <person name="Foster B."/>
            <person name="Roux S."/>
            <person name="Palaniappan K."/>
            <person name="Varghese N."/>
            <person name="Mukherjee S."/>
            <person name="Reddy T.B.K."/>
            <person name="Daum C."/>
            <person name="Copeland A."/>
            <person name="Chen I.A."/>
            <person name="Ivanova N.N."/>
            <person name="Kyrpides N.C."/>
            <person name="Shapiro N."/>
            <person name="Eloe-Fadrosh E.A."/>
            <person name="Pietrasiak N."/>
        </authorList>
    </citation>
    <scope>NUCLEOTIDE SEQUENCE</scope>
    <source>
        <strain evidence="1">CPER-KK1</strain>
    </source>
</reference>
<dbReference type="Gene3D" id="1.25.40.10">
    <property type="entry name" value="Tetratricopeptide repeat domain"/>
    <property type="match status" value="3"/>
</dbReference>
<accession>A0A951PNI2</accession>
<sequence>MIREEDDELTLTAADSLRSIGVTELDLPISADILSRLQAVAHSGNVAKLIINQLLKQLEVKVYRDFLIEVLQATQDSKGDQRVVYPLLQANLDKLDNNFAQALRSWATATLSELEAEQTRRTAVAIGNFSNLIREFRRGHRASNLEIAITGYEVVATVFTHQALPDQWATTQNNLGSAYCERIKGERAENIEVAIRCFSSALEEYTRQAFPKQWAVTQNNLGNAYLNRIKGERAENIEVAIRCFSSALEEYTRHTFPQDWAMSQNNLGAAYFNRIQGEQAENLETAIYCFSSALEVRTRQDFPEQWAATQNNLGNAYSNRIRGKRAENIEVAIRCFSSALEIRTRQDFPEQWAATQNNLGNAYLNRIHGNRAENLEVAIHCFSAALEVRTREAFPQDWADTQSNLGVAYLNRIHGNRAENLEAAIHCFSAALEVHTRQAFPQNHAKAQFNLGLAYRDAQQFSKAYSAFALAIDAVEFLRSEIVSGDEAKQKLAEEWNPLYQDTVEVCLELHDYTEAIKYVERSQARNLVELLAKPELYPEGSIPTEILNELDHLREEITHTPQLIDMEVERRRRGILTWKSA</sequence>
<name>A0A951PNI2_9CYAN</name>